<evidence type="ECO:0000256" key="1">
    <source>
        <dbReference type="SAM" id="MobiDB-lite"/>
    </source>
</evidence>
<feature type="compositionally biased region" description="Low complexity" evidence="1">
    <location>
        <begin position="629"/>
        <end position="654"/>
    </location>
</feature>
<comment type="caution">
    <text evidence="3">The sequence shown here is derived from an EMBL/GenBank/DDBJ whole genome shotgun (WGS) entry which is preliminary data.</text>
</comment>
<feature type="compositionally biased region" description="Polar residues" evidence="1">
    <location>
        <begin position="475"/>
        <end position="484"/>
    </location>
</feature>
<dbReference type="AlphaFoldDB" id="A0A2T5LNA1"/>
<feature type="region of interest" description="Disordered" evidence="1">
    <location>
        <begin position="267"/>
        <end position="288"/>
    </location>
</feature>
<feature type="compositionally biased region" description="Basic and acidic residues" evidence="1">
    <location>
        <begin position="768"/>
        <end position="783"/>
    </location>
</feature>
<feature type="region of interest" description="Disordered" evidence="1">
    <location>
        <begin position="517"/>
        <end position="551"/>
    </location>
</feature>
<feature type="compositionally biased region" description="Low complexity" evidence="1">
    <location>
        <begin position="217"/>
        <end position="241"/>
    </location>
</feature>
<feature type="region of interest" description="Disordered" evidence="1">
    <location>
        <begin position="201"/>
        <end position="247"/>
    </location>
</feature>
<dbReference type="EMBL" id="MSFN02000009">
    <property type="protein sequence ID" value="PTU17761.1"/>
    <property type="molecule type" value="Genomic_DNA"/>
</dbReference>
<keyword evidence="2" id="KW-0472">Membrane</keyword>
<feature type="region of interest" description="Disordered" evidence="1">
    <location>
        <begin position="710"/>
        <end position="823"/>
    </location>
</feature>
<feature type="region of interest" description="Disordered" evidence="1">
    <location>
        <begin position="564"/>
        <end position="689"/>
    </location>
</feature>
<feature type="region of interest" description="Disordered" evidence="1">
    <location>
        <begin position="425"/>
        <end position="493"/>
    </location>
</feature>
<feature type="compositionally biased region" description="Basic and acidic residues" evidence="1">
    <location>
        <begin position="883"/>
        <end position="895"/>
    </location>
</feature>
<dbReference type="RefSeq" id="XP_040749153.1">
    <property type="nucleotide sequence ID" value="XM_040895621.1"/>
</dbReference>
<dbReference type="GeneID" id="63812503"/>
<protein>
    <submittedName>
        <fullName evidence="3">Uncharacterized protein</fullName>
    </submittedName>
</protein>
<evidence type="ECO:0000256" key="2">
    <source>
        <dbReference type="SAM" id="Phobius"/>
    </source>
</evidence>
<name>A0A2T5LNA1_9EURO</name>
<feature type="compositionally biased region" description="Basic and acidic residues" evidence="1">
    <location>
        <begin position="797"/>
        <end position="810"/>
    </location>
</feature>
<feature type="transmembrane region" description="Helical" evidence="2">
    <location>
        <begin position="88"/>
        <end position="118"/>
    </location>
</feature>
<keyword evidence="2" id="KW-1133">Transmembrane helix</keyword>
<feature type="region of interest" description="Disordered" evidence="1">
    <location>
        <begin position="854"/>
        <end position="936"/>
    </location>
</feature>
<evidence type="ECO:0000313" key="3">
    <source>
        <dbReference type="EMBL" id="PTU17761.1"/>
    </source>
</evidence>
<dbReference type="VEuPathDB" id="FungiDB:P175DRAFT_0486403"/>
<gene>
    <name evidence="3" type="ORF">P175DRAFT_0486403</name>
</gene>
<evidence type="ECO:0000313" key="4">
    <source>
        <dbReference type="Proteomes" id="UP000244073"/>
    </source>
</evidence>
<accession>A0A2T5LNA1</accession>
<dbReference type="Proteomes" id="UP000244073">
    <property type="component" value="Unassembled WGS sequence"/>
</dbReference>
<feature type="region of interest" description="Disordered" evidence="1">
    <location>
        <begin position="321"/>
        <end position="346"/>
    </location>
</feature>
<reference evidence="3 4" key="1">
    <citation type="journal article" date="2018" name="Proc. Natl. Acad. Sci. U.S.A.">
        <title>Linking secondary metabolites to gene clusters through genome sequencing of six diverse Aspergillus species.</title>
        <authorList>
            <person name="Kaerboelling I."/>
            <person name="Vesth T.C."/>
            <person name="Frisvad J.C."/>
            <person name="Nybo J.L."/>
            <person name="Theobald S."/>
            <person name="Kuo A."/>
            <person name="Bowyer P."/>
            <person name="Matsuda Y."/>
            <person name="Mondo S."/>
            <person name="Lyhne E.K."/>
            <person name="Kogle M.E."/>
            <person name="Clum A."/>
            <person name="Lipzen A."/>
            <person name="Salamov A."/>
            <person name="Ngan C.Y."/>
            <person name="Daum C."/>
            <person name="Chiniquy J."/>
            <person name="Barry K."/>
            <person name="LaButti K."/>
            <person name="Haridas S."/>
            <person name="Simmons B.A."/>
            <person name="Magnuson J.K."/>
            <person name="Mortensen U.H."/>
            <person name="Larsen T.O."/>
            <person name="Grigoriev I.V."/>
            <person name="Baker S.E."/>
            <person name="Andersen M.R."/>
        </authorList>
    </citation>
    <scope>NUCLEOTIDE SEQUENCE [LARGE SCALE GENOMIC DNA]</scope>
    <source>
        <strain evidence="3 4">IBT 24754</strain>
    </source>
</reference>
<proteinExistence type="predicted"/>
<sequence>MDLSIHPRIPHALGDNAATFLCSSTTNAIALSQRCLSPASIHHHHVHVCFLPRALSSPRILTVGAARRLQPVNIAASFPGRKREENNIMLALTSVVAIAVSCSVVFLVSAVVITIVWVKIRQERVSLTIARHRQGRYAHGLQSFPAETLTELSREEGTALRQYGQLPYGKPNEWGLLTSRESLILPVGDIKTPIPLVEKPRSFSLSSSKSKSKRQSKALLLPKYPSPLTTLTETTESSPSSKMSISKDEMPISAVDGALELPTEITPRQTPEREDEQPPAPPADATIRPFSGVWPLIHQRERSGSLFPVLEDHYESFGPGSARVRGGSIASQTAGSMPEQPVPPPPCAYPPNRFRLSKNDSMRLSSLSLETADSSILDDSRRTSTILEGSLTSPALPPCPTFVPFSANDVGREYDRKNFSTANAAQSAFTFPSSPPTFEGQRLESERASPRRSLTARSPTHSMERIGPPPRRSESLYTKQTRGNASPLPYLDLNRIPPLNTVGRNAALLPHFSQLQRHSLHGSPRRANDPFYSGTATSQSLTSNSHGPGRRASSFFWQETALQTSNIQSKPPLTSALKGGSGPRKGHRRQNCVRISIHPPITFGGPAFSPMVEEPEEQDDLDPRRSEISDLSASNISRNSSVSAMSMSRSSLQDSQRDRPSSRIVEASNEGQAGACSSPAKKRKQMQPDTTMGMEKTLPEILTCLPTTVDEGTLSHTPSPAKTPTVWMVPDYDTSPTRIENSPRRSIVMGPRSQPGKPARNNCQSLISREEDMEPLRRLDRPPRNPSLKNPSPKPVDTLRRVKSEARDPPPPRYQASKKRASHCDKASSTIWCSPKAAGPPNGVIVPIWEDKNMKPPATRRSTVSLASGPAELHGDTSPQAIERPKSRNQAERMSRMSSYKKSRQSVTTPTRKTVGLGIGAATPGSLYDGDGFLKE</sequence>
<organism evidence="3 4">
    <name type="scientific">Aspergillus ochraceoroseus IBT 24754</name>
    <dbReference type="NCBI Taxonomy" id="1392256"/>
    <lineage>
        <taxon>Eukaryota</taxon>
        <taxon>Fungi</taxon>
        <taxon>Dikarya</taxon>
        <taxon>Ascomycota</taxon>
        <taxon>Pezizomycotina</taxon>
        <taxon>Eurotiomycetes</taxon>
        <taxon>Eurotiomycetidae</taxon>
        <taxon>Eurotiales</taxon>
        <taxon>Aspergillaceae</taxon>
        <taxon>Aspergillus</taxon>
        <taxon>Aspergillus subgen. Nidulantes</taxon>
    </lineage>
</organism>
<keyword evidence="2" id="KW-0812">Transmembrane</keyword>
<feature type="compositionally biased region" description="Polar residues" evidence="1">
    <location>
        <begin position="534"/>
        <end position="546"/>
    </location>
</feature>
<dbReference type="OrthoDB" id="3546893at2759"/>